<dbReference type="InterPro" id="IPR012965">
    <property type="entry name" value="Msb1/Mug8_dom"/>
</dbReference>
<dbReference type="OrthoDB" id="3362494at2759"/>
<feature type="compositionally biased region" description="Polar residues" evidence="1">
    <location>
        <begin position="1286"/>
        <end position="1302"/>
    </location>
</feature>
<evidence type="ECO:0000313" key="4">
    <source>
        <dbReference type="Proteomes" id="UP000807342"/>
    </source>
</evidence>
<dbReference type="PANTHER" id="PTHR28093:SF1">
    <property type="entry name" value="MORPHOGENESIS-RELATED PROTEIN MSB1"/>
    <property type="match status" value="1"/>
</dbReference>
<feature type="region of interest" description="Disordered" evidence="1">
    <location>
        <begin position="1132"/>
        <end position="1162"/>
    </location>
</feature>
<dbReference type="InterPro" id="IPR037508">
    <property type="entry name" value="Msb1/Mug8"/>
</dbReference>
<feature type="compositionally biased region" description="Acidic residues" evidence="1">
    <location>
        <begin position="1058"/>
        <end position="1081"/>
    </location>
</feature>
<dbReference type="Proteomes" id="UP000807342">
    <property type="component" value="Unassembled WGS sequence"/>
</dbReference>
<feature type="compositionally biased region" description="Polar residues" evidence="1">
    <location>
        <begin position="1"/>
        <end position="28"/>
    </location>
</feature>
<dbReference type="EMBL" id="MU151379">
    <property type="protein sequence ID" value="KAF9444404.1"/>
    <property type="molecule type" value="Genomic_DNA"/>
</dbReference>
<feature type="domain" description="Meiotically up-regulated protein Msb1/Mug8" evidence="2">
    <location>
        <begin position="125"/>
        <end position="326"/>
    </location>
</feature>
<feature type="compositionally biased region" description="Polar residues" evidence="1">
    <location>
        <begin position="851"/>
        <end position="864"/>
    </location>
</feature>
<feature type="compositionally biased region" description="Polar residues" evidence="1">
    <location>
        <begin position="989"/>
        <end position="998"/>
    </location>
</feature>
<comment type="caution">
    <text evidence="3">The sequence shown here is derived from an EMBL/GenBank/DDBJ whole genome shotgun (WGS) entry which is preliminary data.</text>
</comment>
<feature type="compositionally biased region" description="Basic and acidic residues" evidence="1">
    <location>
        <begin position="1031"/>
        <end position="1043"/>
    </location>
</feature>
<name>A0A9P5X672_9AGAR</name>
<feature type="compositionally biased region" description="Polar residues" evidence="1">
    <location>
        <begin position="37"/>
        <end position="52"/>
    </location>
</feature>
<proteinExistence type="predicted"/>
<evidence type="ECO:0000259" key="2">
    <source>
        <dbReference type="Pfam" id="PF08101"/>
    </source>
</evidence>
<organism evidence="3 4">
    <name type="scientific">Macrolepiota fuliginosa MF-IS2</name>
    <dbReference type="NCBI Taxonomy" id="1400762"/>
    <lineage>
        <taxon>Eukaryota</taxon>
        <taxon>Fungi</taxon>
        <taxon>Dikarya</taxon>
        <taxon>Basidiomycota</taxon>
        <taxon>Agaricomycotina</taxon>
        <taxon>Agaricomycetes</taxon>
        <taxon>Agaricomycetidae</taxon>
        <taxon>Agaricales</taxon>
        <taxon>Agaricineae</taxon>
        <taxon>Agaricaceae</taxon>
        <taxon>Macrolepiota</taxon>
    </lineage>
</organism>
<accession>A0A9P5X672</accession>
<feature type="region of interest" description="Disordered" evidence="1">
    <location>
        <begin position="1266"/>
        <end position="1311"/>
    </location>
</feature>
<evidence type="ECO:0000256" key="1">
    <source>
        <dbReference type="SAM" id="MobiDB-lite"/>
    </source>
</evidence>
<feature type="region of interest" description="Disordered" evidence="1">
    <location>
        <begin position="774"/>
        <end position="876"/>
    </location>
</feature>
<feature type="compositionally biased region" description="Low complexity" evidence="1">
    <location>
        <begin position="797"/>
        <end position="808"/>
    </location>
</feature>
<feature type="compositionally biased region" description="Pro residues" evidence="1">
    <location>
        <begin position="786"/>
        <end position="796"/>
    </location>
</feature>
<keyword evidence="4" id="KW-1185">Reference proteome</keyword>
<feature type="region of interest" description="Disordered" evidence="1">
    <location>
        <begin position="1"/>
        <end position="104"/>
    </location>
</feature>
<protein>
    <recommendedName>
        <fullName evidence="2">Meiotically up-regulated protein Msb1/Mug8 domain-containing protein</fullName>
    </recommendedName>
</protein>
<gene>
    <name evidence="3" type="ORF">P691DRAFT_344338</name>
</gene>
<dbReference type="Pfam" id="PF08101">
    <property type="entry name" value="Msb1-Mug8_dom"/>
    <property type="match status" value="1"/>
</dbReference>
<reference evidence="3" key="1">
    <citation type="submission" date="2020-11" db="EMBL/GenBank/DDBJ databases">
        <authorList>
            <consortium name="DOE Joint Genome Institute"/>
            <person name="Ahrendt S."/>
            <person name="Riley R."/>
            <person name="Andreopoulos W."/>
            <person name="Labutti K."/>
            <person name="Pangilinan J."/>
            <person name="Ruiz-Duenas F.J."/>
            <person name="Barrasa J.M."/>
            <person name="Sanchez-Garcia M."/>
            <person name="Camarero S."/>
            <person name="Miyauchi S."/>
            <person name="Serrano A."/>
            <person name="Linde D."/>
            <person name="Babiker R."/>
            <person name="Drula E."/>
            <person name="Ayuso-Fernandez I."/>
            <person name="Pacheco R."/>
            <person name="Padilla G."/>
            <person name="Ferreira P."/>
            <person name="Barriuso J."/>
            <person name="Kellner H."/>
            <person name="Castanera R."/>
            <person name="Alfaro M."/>
            <person name="Ramirez L."/>
            <person name="Pisabarro A.G."/>
            <person name="Kuo A."/>
            <person name="Tritt A."/>
            <person name="Lipzen A."/>
            <person name="He G."/>
            <person name="Yan M."/>
            <person name="Ng V."/>
            <person name="Cullen D."/>
            <person name="Martin F."/>
            <person name="Rosso M.-N."/>
            <person name="Henrissat B."/>
            <person name="Hibbett D."/>
            <person name="Martinez A.T."/>
            <person name="Grigoriev I.V."/>
        </authorList>
    </citation>
    <scope>NUCLEOTIDE SEQUENCE</scope>
    <source>
        <strain evidence="3">MF-IS2</strain>
    </source>
</reference>
<dbReference type="PANTHER" id="PTHR28093">
    <property type="entry name" value="MORPHOGENESIS-RELATED PROTEIN MSB1"/>
    <property type="match status" value="1"/>
</dbReference>
<feature type="region of interest" description="Disordered" evidence="1">
    <location>
        <begin position="901"/>
        <end position="1119"/>
    </location>
</feature>
<feature type="compositionally biased region" description="Low complexity" evidence="1">
    <location>
        <begin position="1266"/>
        <end position="1278"/>
    </location>
</feature>
<evidence type="ECO:0000313" key="3">
    <source>
        <dbReference type="EMBL" id="KAF9444404.1"/>
    </source>
</evidence>
<sequence length="1349" mass="146285">MPSLFSRSRTQSTPQKSSRLTADNNSPASLDEFGRVQSRNSNRAFPISVSTPSKKDKKRAKELQKRAKTLGSRADLNDVDPDLPQQPPDGSFLPLSLEPPAAGDQARETDYGYLSYERHVVLGLEQLEVLVSVVADELETRGGITTPFIFSTTALDISASAIKRLIRSFLRMCSAQGSLGWTDAHRAWREEAKFAGPHELGMCLRWGLARVVRVMGGHDVRGLISREHYVKFRDSEAARGYPPGHFEAFLEELEPTLQIIIVRVLSLLARLTANSTSSGHTPPTLSPLFGPLLFGLGPATLAFHHTYIHYLRAVNATEHLLLAFIRWQDTPRLTASYNSNSTHPSGSAAALGVPIRLKEWIKGYPAMLHFLHDQKNVKPQPRKGAKTTTVTSVRRNVRMYSPDLVKTAATWAHRINKSGNGIMGGLANSKEWERIAPATLKLPPRYSETYKKRMNLPSNFHPEIAPGIAFSASGGSSASSTLASTLTIGTVSQANSGSSDKDYFGLGRREGEDRFRSLTDLKWGEFESMGFSNIGDDKKLQFDLTESAREERVAKRQTMSWNDFSTAGFSRTDAPLNTTLQFSTPLTLSVSNWPTRDAELTKKIKKTEKQLPPFGWDTEPVMGGEEIIEEAFVDVFCDLVYGGGWMDLERGEGLDRDVNWALVEFKSLPPNRATVPGGSDPRTATTLILFEEFVPLEYRQQLAVKSTTRRRIPLLFSPSKKQWKQAPTLNGRPYIVGHVPRSPSYREMEFEGLLQGGNSTKVIKAGTRVSAIGGASVSQHAESSRSPPPPVPPLPSQPSSSFPPSSSGAYGGGGSGSPMVPPKAVSPIPPRVTVTTAMSSPRAPRSDEMHSGTSDSTMSPSMKKSASRFKITNVLTVPSPKRMSMVPAEYSAVEFETRLASYSDSERNEGEQDDLSGGEAQRRKRRESRDDAWVDILVSSHSRRMMGQDVDPRAVKGAGAGGSSGGDPDAASLEVAQVLAAVRRERQQRSPSLRSGMSSDGDFVPHSHRPAGGGGGVDMDAHVQGLEIDEIERIPARERRRSVGSDSSAGHHRLARYDEDDEEDEDDEDEDYAADAEGADEEHDHSQDLSHSHAHDVEPASTAIIQGEEPESGLPSVRQVLKQQRRLGYFDLHPERKQLQRPSSFEELDLPQTSPLPDLPTFDMSAEQHRIEAEGNGLARVDSATLPQSAKSNGSPVAASTNGMPAPAVTAHPIGPRAPAATAGAGTKTAALIEMYRERERRAAAAPAVAPVIAVPPSTASSEVVTSTPVSAPAASPAAPAPRTPQRTTSLPGATNANTSISLGDEAVPPAVGGDALVAQFEETGRASPARYIHGAPLHNVLEEEEEED</sequence>
<feature type="compositionally biased region" description="Basic and acidic residues" evidence="1">
    <location>
        <begin position="1082"/>
        <end position="1098"/>
    </location>
</feature>